<keyword evidence="3" id="KW-1185">Reference proteome</keyword>
<dbReference type="RefSeq" id="WP_314510413.1">
    <property type="nucleotide sequence ID" value="NZ_JASJOU010000002.1"/>
</dbReference>
<organism evidence="2 3">
    <name type="scientific">Xanthocytophaga agilis</name>
    <dbReference type="NCBI Taxonomy" id="3048010"/>
    <lineage>
        <taxon>Bacteria</taxon>
        <taxon>Pseudomonadati</taxon>
        <taxon>Bacteroidota</taxon>
        <taxon>Cytophagia</taxon>
        <taxon>Cytophagales</taxon>
        <taxon>Rhodocytophagaceae</taxon>
        <taxon>Xanthocytophaga</taxon>
    </lineage>
</organism>
<comment type="caution">
    <text evidence="2">The sequence shown here is derived from an EMBL/GenBank/DDBJ whole genome shotgun (WGS) entry which is preliminary data.</text>
</comment>
<dbReference type="Proteomes" id="UP001232063">
    <property type="component" value="Unassembled WGS sequence"/>
</dbReference>
<protein>
    <submittedName>
        <fullName evidence="2">Uncharacterized protein</fullName>
    </submittedName>
</protein>
<dbReference type="EMBL" id="JASJOU010000002">
    <property type="protein sequence ID" value="MDJ1500888.1"/>
    <property type="molecule type" value="Genomic_DNA"/>
</dbReference>
<accession>A0AAE3R4V9</accession>
<reference evidence="2" key="1">
    <citation type="submission" date="2023-05" db="EMBL/GenBank/DDBJ databases">
        <authorList>
            <person name="Zhang X."/>
        </authorList>
    </citation>
    <scope>NUCLEOTIDE SEQUENCE</scope>
    <source>
        <strain evidence="2">BD1B2-1</strain>
    </source>
</reference>
<gene>
    <name evidence="2" type="ORF">QNI22_09525</name>
</gene>
<evidence type="ECO:0000313" key="2">
    <source>
        <dbReference type="EMBL" id="MDJ1500888.1"/>
    </source>
</evidence>
<feature type="chain" id="PRO_5042086492" evidence="1">
    <location>
        <begin position="20"/>
        <end position="544"/>
    </location>
</feature>
<dbReference type="AlphaFoldDB" id="A0AAE3R4V9"/>
<feature type="signal peptide" evidence="1">
    <location>
        <begin position="1"/>
        <end position="19"/>
    </location>
</feature>
<evidence type="ECO:0000313" key="3">
    <source>
        <dbReference type="Proteomes" id="UP001232063"/>
    </source>
</evidence>
<sequence length="544" mass="63522">MRFITCLTLFIFLSTPLSAQQWNKAETYQLLNQLHQSEVISKEGIDYFYKSFSGENDLQKAYLEVYKPKMYFSFEGDSIKQDTIFKLSSTDLLFHFGFITTIINPQKDDFNLVNGKKTEIERFIRKCKNLVGPVWHNSLFPQNTPAPIDKDLSIKQLRFSAHALNDTLYKCHIFDQKVYQDVKSWIETNEFIDRSTIFNSLFVKAAMQNSFYEDYEQSKQEQLAYMDTLQMAGILSESGLQTLKQSYKPYTLLGPSEILTHCKRAFVLDFKTLPKDNLRALLQVYTMIRESLLPEFGFTYQKTFDETFKDEEYGGDYTQTFLDFTVNKTSYQQRLSFTPRMALNRSVDYIVMDWLQSGSFQIVNDFLKDQISSLRLFVIDDKDRLQLKIGTRIGFILMDSIQVRAFDKAFPMSIGLPIDHALSAIFDNTYNRTGLTKMIHEYESIGIIPTYTKDSLAILLTKMVRDNVSTKEDILTYLPNIVAHTDYHEFIYDGMEEEPKNVYQKFLHHLQHISQNSFTPTNIVEKQTKKGRNKISYEYGFNLT</sequence>
<keyword evidence="1" id="KW-0732">Signal</keyword>
<evidence type="ECO:0000256" key="1">
    <source>
        <dbReference type="SAM" id="SignalP"/>
    </source>
</evidence>
<name>A0AAE3R4V9_9BACT</name>
<proteinExistence type="predicted"/>